<evidence type="ECO:0000313" key="7">
    <source>
        <dbReference type="Proteomes" id="UP000051445"/>
    </source>
</evidence>
<feature type="transmembrane region" description="Helical" evidence="4">
    <location>
        <begin position="358"/>
        <end position="380"/>
    </location>
</feature>
<feature type="transmembrane region" description="Helical" evidence="4">
    <location>
        <begin position="290"/>
        <end position="311"/>
    </location>
</feature>
<keyword evidence="4" id="KW-1133">Transmembrane helix</keyword>
<comment type="similarity">
    <text evidence="1">Belongs to the glycosyltransferase 2 family.</text>
</comment>
<feature type="transmembrane region" description="Helical" evidence="4">
    <location>
        <begin position="323"/>
        <end position="346"/>
    </location>
</feature>
<organism evidence="6 7">
    <name type="scientific">Limosilactobacillus frumenti DSM 13145</name>
    <dbReference type="NCBI Taxonomy" id="1423746"/>
    <lineage>
        <taxon>Bacteria</taxon>
        <taxon>Bacillati</taxon>
        <taxon>Bacillota</taxon>
        <taxon>Bacilli</taxon>
        <taxon>Lactobacillales</taxon>
        <taxon>Lactobacillaceae</taxon>
        <taxon>Limosilactobacillus</taxon>
    </lineage>
</organism>
<keyword evidence="7" id="KW-1185">Reference proteome</keyword>
<dbReference type="InterPro" id="IPR029044">
    <property type="entry name" value="Nucleotide-diphossugar_trans"/>
</dbReference>
<dbReference type="Pfam" id="PF00535">
    <property type="entry name" value="Glycos_transf_2"/>
    <property type="match status" value="1"/>
</dbReference>
<evidence type="ECO:0000256" key="3">
    <source>
        <dbReference type="ARBA" id="ARBA00022679"/>
    </source>
</evidence>
<evidence type="ECO:0000259" key="5">
    <source>
        <dbReference type="Pfam" id="PF00535"/>
    </source>
</evidence>
<evidence type="ECO:0000256" key="2">
    <source>
        <dbReference type="ARBA" id="ARBA00022676"/>
    </source>
</evidence>
<keyword evidence="4" id="KW-0812">Transmembrane</keyword>
<sequence>MFWFFGALSYMSFRHNEELAPNTKLEKEPFITIMIPAHNEDIVIQGTLEYLLNELNYHNYEILVMDDGSTDRTPEILKEMQAQYPRLRVIRIDENQGKAHAFNIGIFFAKGEYILSNDADTIPERDALMKYMRYFTSPRGINYAAITANMDVYNRSTLWGKSQTVEFSSIVGIIKRSQTAINNTMYAYSGANTMYRRDFLIDVGGFRQDRATEDISIAWDHTFMNVTPKFAPDIVFHMNVPETFHDLYRQRKRWAQGGTEVWLTNFTKIIRHPWRHRFVIPMLTDTTLSIIWSFFFWITSIIFILLMTYFATTGNYERVWHGIVMSMIFVTFQLIAGLFQVLAALILDFNGAKLRYLLFSPIYLLFTWIVNPLTIVTTFLKAVKTILGYGSGKWVSPERKANSND</sequence>
<comment type="caution">
    <text evidence="6">The sequence shown here is derived from an EMBL/GenBank/DDBJ whole genome shotgun (WGS) entry which is preliminary data.</text>
</comment>
<keyword evidence="4" id="KW-0472">Membrane</keyword>
<keyword evidence="2" id="KW-0328">Glycosyltransferase</keyword>
<dbReference type="PANTHER" id="PTHR43630">
    <property type="entry name" value="POLY-BETA-1,6-N-ACETYL-D-GLUCOSAMINE SYNTHASE"/>
    <property type="match status" value="1"/>
</dbReference>
<dbReference type="GO" id="GO:0016757">
    <property type="term" value="F:glycosyltransferase activity"/>
    <property type="evidence" value="ECO:0007669"/>
    <property type="project" value="UniProtKB-KW"/>
</dbReference>
<dbReference type="Gene3D" id="3.90.550.10">
    <property type="entry name" value="Spore Coat Polysaccharide Biosynthesis Protein SpsA, Chain A"/>
    <property type="match status" value="1"/>
</dbReference>
<dbReference type="CDD" id="cd06423">
    <property type="entry name" value="CESA_like"/>
    <property type="match status" value="1"/>
</dbReference>
<evidence type="ECO:0000256" key="1">
    <source>
        <dbReference type="ARBA" id="ARBA00006739"/>
    </source>
</evidence>
<dbReference type="PANTHER" id="PTHR43630:SF1">
    <property type="entry name" value="POLY-BETA-1,6-N-ACETYL-D-GLUCOSAMINE SYNTHASE"/>
    <property type="match status" value="1"/>
</dbReference>
<dbReference type="EMBL" id="AZER01000014">
    <property type="protein sequence ID" value="KRL27810.1"/>
    <property type="molecule type" value="Genomic_DNA"/>
</dbReference>
<evidence type="ECO:0000313" key="6">
    <source>
        <dbReference type="EMBL" id="KRL27810.1"/>
    </source>
</evidence>
<accession>A0A0R1PCE3</accession>
<gene>
    <name evidence="6" type="ORF">FD27_GL000551</name>
</gene>
<name>A0A0R1PCE3_9LACO</name>
<feature type="domain" description="Glycosyltransferase 2-like" evidence="5">
    <location>
        <begin position="32"/>
        <end position="203"/>
    </location>
</feature>
<dbReference type="PATRIC" id="fig|1423746.3.peg.560"/>
<dbReference type="STRING" id="1423746.FD27_GL000551"/>
<reference evidence="6 7" key="1">
    <citation type="journal article" date="2015" name="Genome Announc.">
        <title>Expanding the biotechnology potential of lactobacilli through comparative genomics of 213 strains and associated genera.</title>
        <authorList>
            <person name="Sun Z."/>
            <person name="Harris H.M."/>
            <person name="McCann A."/>
            <person name="Guo C."/>
            <person name="Argimon S."/>
            <person name="Zhang W."/>
            <person name="Yang X."/>
            <person name="Jeffery I.B."/>
            <person name="Cooney J.C."/>
            <person name="Kagawa T.F."/>
            <person name="Liu W."/>
            <person name="Song Y."/>
            <person name="Salvetti E."/>
            <person name="Wrobel A."/>
            <person name="Rasinkangas P."/>
            <person name="Parkhill J."/>
            <person name="Rea M.C."/>
            <person name="O'Sullivan O."/>
            <person name="Ritari J."/>
            <person name="Douillard F.P."/>
            <person name="Paul Ross R."/>
            <person name="Yang R."/>
            <person name="Briner A.E."/>
            <person name="Felis G.E."/>
            <person name="de Vos W.M."/>
            <person name="Barrangou R."/>
            <person name="Klaenhammer T.R."/>
            <person name="Caufield P.W."/>
            <person name="Cui Y."/>
            <person name="Zhang H."/>
            <person name="O'Toole P.W."/>
        </authorList>
    </citation>
    <scope>NUCLEOTIDE SEQUENCE [LARGE SCALE GENOMIC DNA]</scope>
    <source>
        <strain evidence="6 7">DSM 13145</strain>
    </source>
</reference>
<dbReference type="SUPFAM" id="SSF53448">
    <property type="entry name" value="Nucleotide-diphospho-sugar transferases"/>
    <property type="match status" value="1"/>
</dbReference>
<keyword evidence="3 6" id="KW-0808">Transferase</keyword>
<protein>
    <submittedName>
        <fullName evidence="6">Glycosyltransferase</fullName>
    </submittedName>
</protein>
<dbReference type="Proteomes" id="UP000051445">
    <property type="component" value="Unassembled WGS sequence"/>
</dbReference>
<evidence type="ECO:0000256" key="4">
    <source>
        <dbReference type="SAM" id="Phobius"/>
    </source>
</evidence>
<proteinExistence type="inferred from homology"/>
<dbReference type="AlphaFoldDB" id="A0A0R1PCE3"/>
<dbReference type="InterPro" id="IPR001173">
    <property type="entry name" value="Glyco_trans_2-like"/>
</dbReference>